<dbReference type="SUPFAM" id="SSF56349">
    <property type="entry name" value="DNA breaking-rejoining enzymes"/>
    <property type="match status" value="1"/>
</dbReference>
<evidence type="ECO:0000256" key="1">
    <source>
        <dbReference type="ARBA" id="ARBA00023172"/>
    </source>
</evidence>
<dbReference type="EMBL" id="CP102774">
    <property type="protein sequence ID" value="UZF88815.1"/>
    <property type="molecule type" value="Genomic_DNA"/>
</dbReference>
<dbReference type="CDD" id="cd01184">
    <property type="entry name" value="INT_C_like_1"/>
    <property type="match status" value="1"/>
</dbReference>
<dbReference type="GO" id="GO:0003677">
    <property type="term" value="F:DNA binding"/>
    <property type="evidence" value="ECO:0007669"/>
    <property type="project" value="InterPro"/>
</dbReference>
<name>A0A9E7ZMY9_9HYPH</name>
<proteinExistence type="predicted"/>
<evidence type="ECO:0000313" key="3">
    <source>
        <dbReference type="EMBL" id="UZF88815.1"/>
    </source>
</evidence>
<dbReference type="InterPro" id="IPR013762">
    <property type="entry name" value="Integrase-like_cat_sf"/>
</dbReference>
<dbReference type="Gene3D" id="1.10.443.10">
    <property type="entry name" value="Intergrase catalytic core"/>
    <property type="match status" value="1"/>
</dbReference>
<gene>
    <name evidence="3" type="ORF">NWE54_08520</name>
</gene>
<dbReference type="AlphaFoldDB" id="A0A9E7ZMY9"/>
<dbReference type="GO" id="GO:0015074">
    <property type="term" value="P:DNA integration"/>
    <property type="evidence" value="ECO:0007669"/>
    <property type="project" value="InterPro"/>
</dbReference>
<accession>A0A9E7ZMY9</accession>
<reference evidence="3" key="1">
    <citation type="submission" date="2022-08" db="EMBL/GenBank/DDBJ databases">
        <title>Complete Genome Sequences of 2 Bosea sp. soil isolates.</title>
        <authorList>
            <person name="Alvarez Arevalo M."/>
            <person name="Sterndorff E.B."/>
            <person name="Faurdal D."/>
            <person name="Joergensen T.S."/>
            <person name="Weber T."/>
        </authorList>
    </citation>
    <scope>NUCLEOTIDE SEQUENCE</scope>
    <source>
        <strain evidence="3">NBC_00436</strain>
    </source>
</reference>
<feature type="domain" description="Tyr recombinase" evidence="2">
    <location>
        <begin position="272"/>
        <end position="476"/>
    </location>
</feature>
<dbReference type="PROSITE" id="PS51898">
    <property type="entry name" value="TYR_RECOMBINASE"/>
    <property type="match status" value="1"/>
</dbReference>
<dbReference type="GO" id="GO:0006310">
    <property type="term" value="P:DNA recombination"/>
    <property type="evidence" value="ECO:0007669"/>
    <property type="project" value="UniProtKB-KW"/>
</dbReference>
<keyword evidence="1" id="KW-0233">DNA recombination</keyword>
<dbReference type="InterPro" id="IPR002104">
    <property type="entry name" value="Integrase_catalytic"/>
</dbReference>
<protein>
    <submittedName>
        <fullName evidence="3">Site-specific integrase</fullName>
    </submittedName>
</protein>
<sequence length="492" mass="55166">MDDWAEVVRKAIEDDPEQPDRALLSRMLDEAMALNDGQSVAARHRHEAAEIRAATSELVAVTEVGKRLRDAVERVGPIARRVAADVKEKAERLRDLEARRAPSNEIADLRQEMADAMASMRAVVLTAHKERWSAEPLSTHLPAYLAAKTIALKDSKHLSAAKPKIELFIRTVGDKPVRDYERADFETFRNLLDQTPKGWKARFKTENLATAVAANAKLSRPLAPMEPKTVDDGYLTHVKNCFGWLDTARKIERNPGVGVVSARTDPQQRPDEGRFPFTPPALSAYLAYAAKKRSRATPDYWMPLLALYTGARLNELCQIEPGRIVEREGAWLIDLLTIYDRQELERLPETERLKLKSASARREIPVHDDLVAAGFLDFVQSRRGRRGRLFPTLKADQFGYYSSAISKRLNLDIARAEAKAGRVSFYSLRHNFRAALTNASVPDRTADRVMGHVIQGAQAHYGSPHLEAAEILAVRRIAFPGVDITPYLSRGR</sequence>
<dbReference type="InterPro" id="IPR011010">
    <property type="entry name" value="DNA_brk_join_enz"/>
</dbReference>
<evidence type="ECO:0000259" key="2">
    <source>
        <dbReference type="PROSITE" id="PS51898"/>
    </source>
</evidence>
<dbReference type="Pfam" id="PF00589">
    <property type="entry name" value="Phage_integrase"/>
    <property type="match status" value="1"/>
</dbReference>
<organism evidence="3">
    <name type="scientific">Bosea sp. NBC_00436</name>
    <dbReference type="NCBI Taxonomy" id="2969620"/>
    <lineage>
        <taxon>Bacteria</taxon>
        <taxon>Pseudomonadati</taxon>
        <taxon>Pseudomonadota</taxon>
        <taxon>Alphaproteobacteria</taxon>
        <taxon>Hyphomicrobiales</taxon>
        <taxon>Boseaceae</taxon>
        <taxon>Bosea</taxon>
    </lineage>
</organism>